<comment type="similarity">
    <text evidence="2 9">Belongs to the uroporphyrinogen-III synthase family.</text>
</comment>
<dbReference type="GO" id="GO:0006782">
    <property type="term" value="P:protoporphyrinogen IX biosynthetic process"/>
    <property type="evidence" value="ECO:0007669"/>
    <property type="project" value="UniProtKB-UniRule"/>
</dbReference>
<dbReference type="EC" id="4.2.1.75" evidence="3 9"/>
<proteinExistence type="inferred from homology"/>
<gene>
    <name evidence="11" type="ORF">HNQ52_000982</name>
</gene>
<keyword evidence="12" id="KW-1185">Reference proteome</keyword>
<evidence type="ECO:0000256" key="5">
    <source>
        <dbReference type="ARBA" id="ARBA00023244"/>
    </source>
</evidence>
<dbReference type="InterPro" id="IPR039793">
    <property type="entry name" value="UROS/Hem4"/>
</dbReference>
<keyword evidence="4 9" id="KW-0456">Lyase</keyword>
<dbReference type="EMBL" id="JACHHP010000002">
    <property type="protein sequence ID" value="MBB5207453.1"/>
    <property type="molecule type" value="Genomic_DNA"/>
</dbReference>
<dbReference type="InterPro" id="IPR003754">
    <property type="entry name" value="4pyrrol_synth_uPrphyn_synth"/>
</dbReference>
<comment type="function">
    <text evidence="6 9">Catalyzes cyclization of the linear tetrapyrrole, hydroxymethylbilane, to the macrocyclic uroporphyrinogen III.</text>
</comment>
<comment type="catalytic activity">
    <reaction evidence="8 9">
        <text>hydroxymethylbilane = uroporphyrinogen III + H2O</text>
        <dbReference type="Rhea" id="RHEA:18965"/>
        <dbReference type="ChEBI" id="CHEBI:15377"/>
        <dbReference type="ChEBI" id="CHEBI:57308"/>
        <dbReference type="ChEBI" id="CHEBI:57845"/>
        <dbReference type="EC" id="4.2.1.75"/>
    </reaction>
</comment>
<protein>
    <recommendedName>
        <fullName evidence="7 9">Uroporphyrinogen-III synthase</fullName>
        <ecNumber evidence="3 9">4.2.1.75</ecNumber>
    </recommendedName>
</protein>
<dbReference type="PANTHER" id="PTHR38042">
    <property type="entry name" value="UROPORPHYRINOGEN-III SYNTHASE, CHLOROPLASTIC"/>
    <property type="match status" value="1"/>
</dbReference>
<evidence type="ECO:0000256" key="6">
    <source>
        <dbReference type="ARBA" id="ARBA00037589"/>
    </source>
</evidence>
<feature type="domain" description="Tetrapyrrole biosynthesis uroporphyrinogen III synthase" evidence="10">
    <location>
        <begin position="31"/>
        <end position="252"/>
    </location>
</feature>
<evidence type="ECO:0000256" key="8">
    <source>
        <dbReference type="ARBA" id="ARBA00048617"/>
    </source>
</evidence>
<evidence type="ECO:0000256" key="3">
    <source>
        <dbReference type="ARBA" id="ARBA00013109"/>
    </source>
</evidence>
<dbReference type="AlphaFoldDB" id="A0A7W8D720"/>
<comment type="caution">
    <text evidence="11">The sequence shown here is derived from an EMBL/GenBank/DDBJ whole genome shotgun (WGS) entry which is preliminary data.</text>
</comment>
<evidence type="ECO:0000259" key="10">
    <source>
        <dbReference type="Pfam" id="PF02602"/>
    </source>
</evidence>
<accession>A0A7W8D720</accession>
<dbReference type="GO" id="GO:0004852">
    <property type="term" value="F:uroporphyrinogen-III synthase activity"/>
    <property type="evidence" value="ECO:0007669"/>
    <property type="project" value="UniProtKB-UniRule"/>
</dbReference>
<evidence type="ECO:0000313" key="12">
    <source>
        <dbReference type="Proteomes" id="UP000521199"/>
    </source>
</evidence>
<dbReference type="PANTHER" id="PTHR38042:SF1">
    <property type="entry name" value="UROPORPHYRINOGEN-III SYNTHASE, CHLOROPLASTIC"/>
    <property type="match status" value="1"/>
</dbReference>
<dbReference type="Gene3D" id="3.40.50.10090">
    <property type="match status" value="2"/>
</dbReference>
<dbReference type="CDD" id="cd06578">
    <property type="entry name" value="HemD"/>
    <property type="match status" value="1"/>
</dbReference>
<dbReference type="Proteomes" id="UP000521199">
    <property type="component" value="Unassembled WGS sequence"/>
</dbReference>
<evidence type="ECO:0000256" key="2">
    <source>
        <dbReference type="ARBA" id="ARBA00008133"/>
    </source>
</evidence>
<evidence type="ECO:0000256" key="1">
    <source>
        <dbReference type="ARBA" id="ARBA00004772"/>
    </source>
</evidence>
<dbReference type="GO" id="GO:0006780">
    <property type="term" value="P:uroporphyrinogen III biosynthetic process"/>
    <property type="evidence" value="ECO:0007669"/>
    <property type="project" value="UniProtKB-UniRule"/>
</dbReference>
<reference evidence="11 12" key="1">
    <citation type="submission" date="2020-08" db="EMBL/GenBank/DDBJ databases">
        <title>Genomic Encyclopedia of Type Strains, Phase IV (KMG-IV): sequencing the most valuable type-strain genomes for metagenomic binning, comparative biology and taxonomic classification.</title>
        <authorList>
            <person name="Goeker M."/>
        </authorList>
    </citation>
    <scope>NUCLEOTIDE SEQUENCE [LARGE SCALE GENOMIC DNA]</scope>
    <source>
        <strain evidence="11 12">DSM 24163</strain>
    </source>
</reference>
<name>A0A7W8D720_9GAMM</name>
<sequence length="268" mass="27496">MTEAVDSGAAAGRLHGWAVVCLRPRADQRAAAAAVRAFGARPLALPGLRLERAPEPQAARAALAAALDCDDAVFTSPAAVRFAARVLPLSDMRKRMFAVGSGTAAALRAHGLDAKQPPPDAMHGDGVLALPELAAGTGPVGIVTAPGGRDAIPATLRARGRAVRVAEVYRRLPPRWRRAEVAALVGSTPPRAVLVTSAQALRYVLDALPTPARATLLASVAVVSSDRLRAIASDAGFAHVLRAPSPTIDALLAALAADPRAASTAERA</sequence>
<dbReference type="InterPro" id="IPR036108">
    <property type="entry name" value="4pyrrol_syn_uPrphyn_synt_sf"/>
</dbReference>
<dbReference type="Pfam" id="PF02602">
    <property type="entry name" value="HEM4"/>
    <property type="match status" value="1"/>
</dbReference>
<evidence type="ECO:0000313" key="11">
    <source>
        <dbReference type="EMBL" id="MBB5207453.1"/>
    </source>
</evidence>
<evidence type="ECO:0000256" key="4">
    <source>
        <dbReference type="ARBA" id="ARBA00023239"/>
    </source>
</evidence>
<comment type="pathway">
    <text evidence="1 9">Porphyrin-containing compound metabolism; protoporphyrin-IX biosynthesis; coproporphyrinogen-III from 5-aminolevulinate: step 3/4.</text>
</comment>
<evidence type="ECO:0000256" key="7">
    <source>
        <dbReference type="ARBA" id="ARBA00040167"/>
    </source>
</evidence>
<dbReference type="RefSeq" id="WP_221281949.1">
    <property type="nucleotide sequence ID" value="NZ_JACHHP010000002.1"/>
</dbReference>
<evidence type="ECO:0000256" key="9">
    <source>
        <dbReference type="RuleBase" id="RU366031"/>
    </source>
</evidence>
<dbReference type="UniPathway" id="UPA00251">
    <property type="reaction ID" value="UER00320"/>
</dbReference>
<organism evidence="11 12">
    <name type="scientific">Chiayiivirga flava</name>
    <dbReference type="NCBI Taxonomy" id="659595"/>
    <lineage>
        <taxon>Bacteria</taxon>
        <taxon>Pseudomonadati</taxon>
        <taxon>Pseudomonadota</taxon>
        <taxon>Gammaproteobacteria</taxon>
        <taxon>Lysobacterales</taxon>
        <taxon>Lysobacteraceae</taxon>
        <taxon>Chiayiivirga</taxon>
    </lineage>
</organism>
<dbReference type="SUPFAM" id="SSF69618">
    <property type="entry name" value="HemD-like"/>
    <property type="match status" value="1"/>
</dbReference>
<keyword evidence="5 9" id="KW-0627">Porphyrin biosynthesis</keyword>